<protein>
    <submittedName>
        <fullName evidence="1">Uncharacterized protein</fullName>
    </submittedName>
</protein>
<gene>
    <name evidence="1" type="ORF">Z043_100728</name>
</gene>
<dbReference type="Proteomes" id="UP000034805">
    <property type="component" value="Unassembled WGS sequence"/>
</dbReference>
<dbReference type="AlphaFoldDB" id="A0A0P7VCV4"/>
<organism evidence="1 2">
    <name type="scientific">Scleropages formosus</name>
    <name type="common">Asian bonytongue</name>
    <name type="synonym">Osteoglossum formosum</name>
    <dbReference type="NCBI Taxonomy" id="113540"/>
    <lineage>
        <taxon>Eukaryota</taxon>
        <taxon>Metazoa</taxon>
        <taxon>Chordata</taxon>
        <taxon>Craniata</taxon>
        <taxon>Vertebrata</taxon>
        <taxon>Euteleostomi</taxon>
        <taxon>Actinopterygii</taxon>
        <taxon>Neopterygii</taxon>
        <taxon>Teleostei</taxon>
        <taxon>Osteoglossocephala</taxon>
        <taxon>Osteoglossomorpha</taxon>
        <taxon>Osteoglossiformes</taxon>
        <taxon>Osteoglossidae</taxon>
        <taxon>Scleropages</taxon>
    </lineage>
</organism>
<name>A0A0P7VCV4_SCLFO</name>
<accession>A0A0P7VCV4</accession>
<evidence type="ECO:0000313" key="2">
    <source>
        <dbReference type="Proteomes" id="UP000034805"/>
    </source>
</evidence>
<comment type="caution">
    <text evidence="1">The sequence shown here is derived from an EMBL/GenBank/DDBJ whole genome shotgun (WGS) entry which is preliminary data.</text>
</comment>
<reference evidence="1 2" key="1">
    <citation type="submission" date="2015-08" db="EMBL/GenBank/DDBJ databases">
        <title>The genome of the Asian arowana (Scleropages formosus).</title>
        <authorList>
            <person name="Tan M.H."/>
            <person name="Gan H.M."/>
            <person name="Croft L.J."/>
            <person name="Austin C.M."/>
        </authorList>
    </citation>
    <scope>NUCLEOTIDE SEQUENCE [LARGE SCALE GENOMIC DNA]</scope>
    <source>
        <strain evidence="1">Aro1</strain>
    </source>
</reference>
<sequence length="75" mass="8499">MSTPARRRLMRDFKRVGILIKDIAAGGKVFVWRVCLVGFKKTLRLVLVALHQKTISCCGMQLFLDLLGPHLKMVC</sequence>
<proteinExistence type="predicted"/>
<dbReference type="EMBL" id="JARO02000151">
    <property type="protein sequence ID" value="KPP79671.1"/>
    <property type="molecule type" value="Genomic_DNA"/>
</dbReference>
<evidence type="ECO:0000313" key="1">
    <source>
        <dbReference type="EMBL" id="KPP79671.1"/>
    </source>
</evidence>